<evidence type="ECO:0000256" key="8">
    <source>
        <dbReference type="ARBA" id="ARBA00076594"/>
    </source>
</evidence>
<dbReference type="FunFam" id="3.30.900.10:FF:000002">
    <property type="entry name" value="Mitotic spindle assembly checkpoint protein MAD2A"/>
    <property type="match status" value="1"/>
</dbReference>
<dbReference type="InterPro" id="IPR045091">
    <property type="entry name" value="Mad2-like"/>
</dbReference>
<keyword evidence="3" id="KW-0132">Cell division</keyword>
<protein>
    <recommendedName>
        <fullName evidence="7">Mitotic spindle assembly checkpoint protein MAD2A</fullName>
    </recommendedName>
    <alternativeName>
        <fullName evidence="8">Mitotic arrest deficient 2-like protein 1</fullName>
    </alternativeName>
</protein>
<keyword evidence="4" id="KW-0498">Mitosis</keyword>
<evidence type="ECO:0000256" key="3">
    <source>
        <dbReference type="ARBA" id="ARBA00022618"/>
    </source>
</evidence>
<proteinExistence type="inferred from homology"/>
<dbReference type="InterPro" id="IPR003511">
    <property type="entry name" value="HORMA_dom"/>
</dbReference>
<evidence type="ECO:0000256" key="7">
    <source>
        <dbReference type="ARBA" id="ARBA00068928"/>
    </source>
</evidence>
<dbReference type="PANTHER" id="PTHR11842">
    <property type="entry name" value="MITOTIC SPINDLE ASSEMBLY CHECKPOINT PROTEIN MAD2"/>
    <property type="match status" value="1"/>
</dbReference>
<accession>A0AAN9Z6G6</accession>
<dbReference type="PANTHER" id="PTHR11842:SF11">
    <property type="entry name" value="MITOTIC SPINDLE ASSEMBLY CHECKPOINT PROTEIN MAD2A"/>
    <property type="match status" value="1"/>
</dbReference>
<keyword evidence="5" id="KW-0539">Nucleus</keyword>
<evidence type="ECO:0000256" key="5">
    <source>
        <dbReference type="ARBA" id="ARBA00023242"/>
    </source>
</evidence>
<evidence type="ECO:0000313" key="11">
    <source>
        <dbReference type="Proteomes" id="UP001378592"/>
    </source>
</evidence>
<name>A0AAN9Z6G6_9ORTH</name>
<evidence type="ECO:0000256" key="2">
    <source>
        <dbReference type="ARBA" id="ARBA00010348"/>
    </source>
</evidence>
<evidence type="ECO:0000259" key="9">
    <source>
        <dbReference type="PROSITE" id="PS50815"/>
    </source>
</evidence>
<dbReference type="GO" id="GO:1990728">
    <property type="term" value="C:mitotic spindle assembly checkpoint MAD1-MAD2 complex"/>
    <property type="evidence" value="ECO:0007669"/>
    <property type="project" value="UniProtKB-ARBA"/>
</dbReference>
<evidence type="ECO:0000256" key="4">
    <source>
        <dbReference type="ARBA" id="ARBA00022776"/>
    </source>
</evidence>
<dbReference type="Proteomes" id="UP001378592">
    <property type="component" value="Unassembled WGS sequence"/>
</dbReference>
<dbReference type="GO" id="GO:0000776">
    <property type="term" value="C:kinetochore"/>
    <property type="evidence" value="ECO:0007669"/>
    <property type="project" value="TreeGrafter"/>
</dbReference>
<feature type="domain" description="HORMA" evidence="9">
    <location>
        <begin position="14"/>
        <end position="200"/>
    </location>
</feature>
<gene>
    <name evidence="10" type="ORF">R5R35_003110</name>
</gene>
<dbReference type="EMBL" id="JAZDUA010000201">
    <property type="protein sequence ID" value="KAK7864492.1"/>
    <property type="molecule type" value="Genomic_DNA"/>
</dbReference>
<keyword evidence="6" id="KW-0131">Cell cycle</keyword>
<dbReference type="PROSITE" id="PS50815">
    <property type="entry name" value="HORMA"/>
    <property type="match status" value="1"/>
</dbReference>
<comment type="subcellular location">
    <subcellularLocation>
        <location evidence="1">Nucleus</location>
    </subcellularLocation>
</comment>
<keyword evidence="11" id="KW-1185">Reference proteome</keyword>
<comment type="similarity">
    <text evidence="2">Belongs to the MAD2 family.</text>
</comment>
<dbReference type="Gene3D" id="3.30.900.10">
    <property type="entry name" value="HORMA domain"/>
    <property type="match status" value="1"/>
</dbReference>
<dbReference type="Pfam" id="PF02301">
    <property type="entry name" value="HORMA"/>
    <property type="match status" value="1"/>
</dbReference>
<reference evidence="10 11" key="1">
    <citation type="submission" date="2024-03" db="EMBL/GenBank/DDBJ databases">
        <title>The genome assembly and annotation of the cricket Gryllus longicercus Weissman &amp; Gray.</title>
        <authorList>
            <person name="Szrajer S."/>
            <person name="Gray D."/>
            <person name="Ylla G."/>
        </authorList>
    </citation>
    <scope>NUCLEOTIDE SEQUENCE [LARGE SCALE GENOMIC DNA]</scope>
    <source>
        <strain evidence="10">DAG 2021-001</strain>
        <tissue evidence="10">Whole body minus gut</tissue>
    </source>
</reference>
<organism evidence="10 11">
    <name type="scientific">Gryllus longicercus</name>
    <dbReference type="NCBI Taxonomy" id="2509291"/>
    <lineage>
        <taxon>Eukaryota</taxon>
        <taxon>Metazoa</taxon>
        <taxon>Ecdysozoa</taxon>
        <taxon>Arthropoda</taxon>
        <taxon>Hexapoda</taxon>
        <taxon>Insecta</taxon>
        <taxon>Pterygota</taxon>
        <taxon>Neoptera</taxon>
        <taxon>Polyneoptera</taxon>
        <taxon>Orthoptera</taxon>
        <taxon>Ensifera</taxon>
        <taxon>Gryllidea</taxon>
        <taxon>Grylloidea</taxon>
        <taxon>Gryllidae</taxon>
        <taxon>Gryllinae</taxon>
        <taxon>Gryllus</taxon>
    </lineage>
</organism>
<dbReference type="AlphaFoldDB" id="A0AAN9Z6G6"/>
<comment type="caution">
    <text evidence="10">The sequence shown here is derived from an EMBL/GenBank/DDBJ whole genome shotgun (WGS) entry which is preliminary data.</text>
</comment>
<dbReference type="SUPFAM" id="SSF56019">
    <property type="entry name" value="The spindle assembly checkpoint protein mad2"/>
    <property type="match status" value="1"/>
</dbReference>
<evidence type="ECO:0000256" key="6">
    <source>
        <dbReference type="ARBA" id="ARBA00023306"/>
    </source>
</evidence>
<dbReference type="GO" id="GO:0005654">
    <property type="term" value="C:nucleoplasm"/>
    <property type="evidence" value="ECO:0007669"/>
    <property type="project" value="TreeGrafter"/>
</dbReference>
<dbReference type="InterPro" id="IPR036570">
    <property type="entry name" value="HORMA_dom_sf"/>
</dbReference>
<dbReference type="GO" id="GO:0051301">
    <property type="term" value="P:cell division"/>
    <property type="evidence" value="ECO:0007669"/>
    <property type="project" value="UniProtKB-KW"/>
</dbReference>
<sequence>MATQQLTKNCISLKGSASLVKEYLNYGVNSILYQRGIYPAESFQTEEHFGITTFMSSNEKIKEFLTNVLTQIEDWLVKKKVERITLVINDVKTKETLERWDFKVQYEVGVTVGKEGEETGKKELKEIQKEIRDVLRQITATISFLPLLDRLCSFDILVQTVQDADVPQLWDETQPCFITNSQEVQLRTFSTSLHRMETFVSYKGE</sequence>
<evidence type="ECO:0000313" key="10">
    <source>
        <dbReference type="EMBL" id="KAK7864492.1"/>
    </source>
</evidence>
<dbReference type="GO" id="GO:0007094">
    <property type="term" value="P:mitotic spindle assembly checkpoint signaling"/>
    <property type="evidence" value="ECO:0007669"/>
    <property type="project" value="TreeGrafter"/>
</dbReference>
<evidence type="ECO:0000256" key="1">
    <source>
        <dbReference type="ARBA" id="ARBA00004123"/>
    </source>
</evidence>